<sequence>DDEGYLQYLKALIESEQNGDGEGLAYRKMESDERVTRVGSYLRNYYLDEIPQIINVIKGDMSLVGPRPHVQFEVDFYTEEQKRRLSVKPGITGLWQVAGKSDCSFHELIQLDLEYIDNFSLMQDFKLIFNTMRLILQGGEKFWARANKTIPS</sequence>
<protein>
    <recommendedName>
        <fullName evidence="1">Bacterial sugar transferase domain-containing protein</fullName>
    </recommendedName>
</protein>
<proteinExistence type="predicted"/>
<reference evidence="2" key="1">
    <citation type="journal article" date="2014" name="Front. Microbiol.">
        <title>High frequency of phylogenetically diverse reductive dehalogenase-homologous genes in deep subseafloor sedimentary metagenomes.</title>
        <authorList>
            <person name="Kawai M."/>
            <person name="Futagami T."/>
            <person name="Toyoda A."/>
            <person name="Takaki Y."/>
            <person name="Nishi S."/>
            <person name="Hori S."/>
            <person name="Arai W."/>
            <person name="Tsubouchi T."/>
            <person name="Morono Y."/>
            <person name="Uchiyama I."/>
            <person name="Ito T."/>
            <person name="Fujiyama A."/>
            <person name="Inagaki F."/>
            <person name="Takami H."/>
        </authorList>
    </citation>
    <scope>NUCLEOTIDE SEQUENCE</scope>
    <source>
        <strain evidence="2">Expedition CK06-06</strain>
    </source>
</reference>
<organism evidence="2">
    <name type="scientific">marine sediment metagenome</name>
    <dbReference type="NCBI Taxonomy" id="412755"/>
    <lineage>
        <taxon>unclassified sequences</taxon>
        <taxon>metagenomes</taxon>
        <taxon>ecological metagenomes</taxon>
    </lineage>
</organism>
<dbReference type="InterPro" id="IPR003362">
    <property type="entry name" value="Bact_transf"/>
</dbReference>
<name>X1C7S5_9ZZZZ</name>
<accession>X1C7S5</accession>
<feature type="non-terminal residue" evidence="2">
    <location>
        <position position="1"/>
    </location>
</feature>
<evidence type="ECO:0000259" key="1">
    <source>
        <dbReference type="Pfam" id="PF02397"/>
    </source>
</evidence>
<dbReference type="AlphaFoldDB" id="X1C7S5"/>
<comment type="caution">
    <text evidence="2">The sequence shown here is derived from an EMBL/GenBank/DDBJ whole genome shotgun (WGS) entry which is preliminary data.</text>
</comment>
<dbReference type="GO" id="GO:0016780">
    <property type="term" value="F:phosphotransferase activity, for other substituted phosphate groups"/>
    <property type="evidence" value="ECO:0007669"/>
    <property type="project" value="TreeGrafter"/>
</dbReference>
<dbReference type="PANTHER" id="PTHR30576:SF0">
    <property type="entry name" value="UNDECAPRENYL-PHOSPHATE N-ACETYLGALACTOSAMINYL 1-PHOSPHATE TRANSFERASE-RELATED"/>
    <property type="match status" value="1"/>
</dbReference>
<evidence type="ECO:0000313" key="2">
    <source>
        <dbReference type="EMBL" id="GAH04106.1"/>
    </source>
</evidence>
<dbReference type="EMBL" id="BART01024442">
    <property type="protein sequence ID" value="GAH04106.1"/>
    <property type="molecule type" value="Genomic_DNA"/>
</dbReference>
<gene>
    <name evidence="2" type="ORF">S01H4_44148</name>
</gene>
<dbReference type="Pfam" id="PF02397">
    <property type="entry name" value="Bac_transf"/>
    <property type="match status" value="1"/>
</dbReference>
<dbReference type="PANTHER" id="PTHR30576">
    <property type="entry name" value="COLANIC BIOSYNTHESIS UDP-GLUCOSE LIPID CARRIER TRANSFERASE"/>
    <property type="match status" value="1"/>
</dbReference>
<feature type="domain" description="Bacterial sugar transferase" evidence="1">
    <location>
        <begin position="25"/>
        <end position="136"/>
    </location>
</feature>